<evidence type="ECO:0008006" key="3">
    <source>
        <dbReference type="Google" id="ProtNLM"/>
    </source>
</evidence>
<protein>
    <recommendedName>
        <fullName evidence="3">Encoded protein</fullName>
    </recommendedName>
</protein>
<gene>
    <name evidence="1" type="ORF">DUNSADRAFT_269</name>
</gene>
<reference evidence="1" key="1">
    <citation type="submission" date="2017-08" db="EMBL/GenBank/DDBJ databases">
        <authorList>
            <person name="Polle J.E."/>
            <person name="Barry K."/>
            <person name="Cushman J."/>
            <person name="Schmutz J."/>
            <person name="Tran D."/>
            <person name="Hathwaick L.T."/>
            <person name="Yim W.C."/>
            <person name="Jenkins J."/>
            <person name="Mckie-Krisberg Z.M."/>
            <person name="Prochnik S."/>
            <person name="Lindquist E."/>
            <person name="Dockter R.B."/>
            <person name="Adam C."/>
            <person name="Molina H."/>
            <person name="Bunkerborg J."/>
            <person name="Jin E."/>
            <person name="Buchheim M."/>
            <person name="Magnuson J."/>
        </authorList>
    </citation>
    <scope>NUCLEOTIDE SEQUENCE</scope>
    <source>
        <strain evidence="1">CCAP 19/18</strain>
    </source>
</reference>
<accession>A0ABQ7FZ81</accession>
<organism evidence="1 2">
    <name type="scientific">Dunaliella salina</name>
    <name type="common">Green alga</name>
    <name type="synonym">Protococcus salinus</name>
    <dbReference type="NCBI Taxonomy" id="3046"/>
    <lineage>
        <taxon>Eukaryota</taxon>
        <taxon>Viridiplantae</taxon>
        <taxon>Chlorophyta</taxon>
        <taxon>core chlorophytes</taxon>
        <taxon>Chlorophyceae</taxon>
        <taxon>CS clade</taxon>
        <taxon>Chlamydomonadales</taxon>
        <taxon>Dunaliellaceae</taxon>
        <taxon>Dunaliella</taxon>
    </lineage>
</organism>
<evidence type="ECO:0000313" key="2">
    <source>
        <dbReference type="Proteomes" id="UP000815325"/>
    </source>
</evidence>
<comment type="caution">
    <text evidence="1">The sequence shown here is derived from an EMBL/GenBank/DDBJ whole genome shotgun (WGS) entry which is preliminary data.</text>
</comment>
<evidence type="ECO:0000313" key="1">
    <source>
        <dbReference type="EMBL" id="KAF5827667.1"/>
    </source>
</evidence>
<proteinExistence type="predicted"/>
<sequence length="155" mass="16954">MLRCFHPGSHAAKSGSTGLPVRSGSLRQKLGRSLKAWSPNAFILSSSLRNTNQQAALKWGHRTHSPHAPSNTAAPWIARALNRPTLGGSFSSGESSSDDDDDFHQDLNEDGFDYFAKSPAKIRATRSKVQHSYVLAFMWRPNVCLHASSACYLDA</sequence>
<name>A0ABQ7FZ81_DUNSA</name>
<keyword evidence="2" id="KW-1185">Reference proteome</keyword>
<dbReference type="Proteomes" id="UP000815325">
    <property type="component" value="Unassembled WGS sequence"/>
</dbReference>
<dbReference type="EMBL" id="MU070452">
    <property type="protein sequence ID" value="KAF5827667.1"/>
    <property type="molecule type" value="Genomic_DNA"/>
</dbReference>